<evidence type="ECO:0000259" key="7">
    <source>
        <dbReference type="Pfam" id="PF00462"/>
    </source>
</evidence>
<keyword evidence="2 6" id="KW-0813">Transport</keyword>
<accession>A0A377Q7P6</accession>
<keyword evidence="6" id="KW-0963">Cytoplasm</keyword>
<evidence type="ECO:0000313" key="8">
    <source>
        <dbReference type="EMBL" id="STQ90780.1"/>
    </source>
</evidence>
<dbReference type="InterPro" id="IPR036249">
    <property type="entry name" value="Thioredoxin-like_sf"/>
</dbReference>
<comment type="function">
    <text evidence="6">Has a glutathione-disulfide oxidoreductase activity in the presence of NADPH and glutathione reductase. Reduces low molecular weight disulfides and proteins.</text>
</comment>
<dbReference type="PANTHER" id="PTHR34386">
    <property type="entry name" value="GLUTAREDOXIN"/>
    <property type="match status" value="1"/>
</dbReference>
<evidence type="ECO:0000256" key="6">
    <source>
        <dbReference type="RuleBase" id="RU364065"/>
    </source>
</evidence>
<dbReference type="EMBL" id="UGHR01000001">
    <property type="protein sequence ID" value="STQ90780.1"/>
    <property type="molecule type" value="Genomic_DNA"/>
</dbReference>
<dbReference type="AlphaFoldDB" id="A0A377Q7P6"/>
<evidence type="ECO:0000313" key="10">
    <source>
        <dbReference type="Proteomes" id="UP000255108"/>
    </source>
</evidence>
<dbReference type="InterPro" id="IPR002109">
    <property type="entry name" value="Glutaredoxin"/>
</dbReference>
<dbReference type="Gene3D" id="3.40.30.10">
    <property type="entry name" value="Glutaredoxin"/>
    <property type="match status" value="1"/>
</dbReference>
<dbReference type="PROSITE" id="PS00195">
    <property type="entry name" value="GLUTAREDOXIN_1"/>
    <property type="match status" value="1"/>
</dbReference>
<evidence type="ECO:0000256" key="1">
    <source>
        <dbReference type="ARBA" id="ARBA00007787"/>
    </source>
</evidence>
<keyword evidence="11" id="KW-1185">Reference proteome</keyword>
<evidence type="ECO:0000313" key="11">
    <source>
        <dbReference type="Proteomes" id="UP000295794"/>
    </source>
</evidence>
<dbReference type="InterPro" id="IPR051548">
    <property type="entry name" value="Grx-like_ET"/>
</dbReference>
<dbReference type="InterPro" id="IPR011767">
    <property type="entry name" value="GLR_AS"/>
</dbReference>
<dbReference type="PANTHER" id="PTHR34386:SF1">
    <property type="entry name" value="GLUTAREDOXIN-LIKE PROTEIN NRDH"/>
    <property type="match status" value="1"/>
</dbReference>
<dbReference type="EMBL" id="SMBT01000002">
    <property type="protein sequence ID" value="TCU89410.1"/>
    <property type="molecule type" value="Genomic_DNA"/>
</dbReference>
<reference evidence="9 11" key="2">
    <citation type="submission" date="2019-03" db="EMBL/GenBank/DDBJ databases">
        <title>Genomic Encyclopedia of Type Strains, Phase IV (KMG-IV): sequencing the most valuable type-strain genomes for metagenomic binning, comparative biology and taxonomic classification.</title>
        <authorList>
            <person name="Goeker M."/>
        </authorList>
    </citation>
    <scope>NUCLEOTIDE SEQUENCE [LARGE SCALE GENOMIC DNA]</scope>
    <source>
        <strain evidence="9 11">DSM 3764</strain>
    </source>
</reference>
<dbReference type="InterPro" id="IPR014025">
    <property type="entry name" value="Glutaredoxin_subgr"/>
</dbReference>
<evidence type="ECO:0000256" key="2">
    <source>
        <dbReference type="ARBA" id="ARBA00022448"/>
    </source>
</evidence>
<evidence type="ECO:0000313" key="9">
    <source>
        <dbReference type="EMBL" id="TCU89410.1"/>
    </source>
</evidence>
<feature type="domain" description="Glutaredoxin" evidence="7">
    <location>
        <begin position="4"/>
        <end position="62"/>
    </location>
</feature>
<keyword evidence="4" id="KW-1015">Disulfide bond</keyword>
<keyword evidence="5 6" id="KW-0676">Redox-active center</keyword>
<dbReference type="GO" id="GO:0015038">
    <property type="term" value="F:glutathione disulfide oxidoreductase activity"/>
    <property type="evidence" value="ECO:0007669"/>
    <property type="project" value="UniProtKB-UniRule"/>
</dbReference>
<dbReference type="SUPFAM" id="SSF52833">
    <property type="entry name" value="Thioredoxin-like"/>
    <property type="match status" value="1"/>
</dbReference>
<dbReference type="Proteomes" id="UP000295794">
    <property type="component" value="Unassembled WGS sequence"/>
</dbReference>
<sequence length="90" mass="10048">MSAITMYSTHTCPFCVQAENLLQSKGLSVNKIWVDQNPDEFATMLKRSARRSVPQVFIGDRHLGGFNDLLVLEQSGQLSKWLADAQPSHS</sequence>
<dbReference type="InterPro" id="IPR011900">
    <property type="entry name" value="GRX_bact"/>
</dbReference>
<reference evidence="8 10" key="1">
    <citation type="submission" date="2018-06" db="EMBL/GenBank/DDBJ databases">
        <authorList>
            <consortium name="Pathogen Informatics"/>
            <person name="Doyle S."/>
        </authorList>
    </citation>
    <scope>NUCLEOTIDE SEQUENCE [LARGE SCALE GENOMIC DNA]</scope>
    <source>
        <strain evidence="8 10">NCTC11159</strain>
    </source>
</reference>
<proteinExistence type="inferred from homology"/>
<dbReference type="GO" id="GO:0009055">
    <property type="term" value="F:electron transfer activity"/>
    <property type="evidence" value="ECO:0007669"/>
    <property type="project" value="TreeGrafter"/>
</dbReference>
<dbReference type="PROSITE" id="PS51354">
    <property type="entry name" value="GLUTAREDOXIN_2"/>
    <property type="match status" value="1"/>
</dbReference>
<dbReference type="RefSeq" id="WP_115227056.1">
    <property type="nucleotide sequence ID" value="NZ_CAWOLO010000002.1"/>
</dbReference>
<dbReference type="Proteomes" id="UP000255108">
    <property type="component" value="Unassembled WGS sequence"/>
</dbReference>
<protein>
    <recommendedName>
        <fullName evidence="6">Glutaredoxin</fullName>
    </recommendedName>
</protein>
<comment type="similarity">
    <text evidence="1 6">Belongs to the glutaredoxin family.</text>
</comment>
<dbReference type="PRINTS" id="PR00160">
    <property type="entry name" value="GLUTAREDOXIN"/>
</dbReference>
<evidence type="ECO:0000256" key="3">
    <source>
        <dbReference type="ARBA" id="ARBA00022982"/>
    </source>
</evidence>
<dbReference type="GO" id="GO:0045454">
    <property type="term" value="P:cell redox homeostasis"/>
    <property type="evidence" value="ECO:0007669"/>
    <property type="project" value="InterPro"/>
</dbReference>
<name>A0A377Q7P6_9NEIS</name>
<keyword evidence="3 6" id="KW-0249">Electron transport</keyword>
<evidence type="ECO:0000256" key="4">
    <source>
        <dbReference type="ARBA" id="ARBA00023157"/>
    </source>
</evidence>
<evidence type="ECO:0000256" key="5">
    <source>
        <dbReference type="ARBA" id="ARBA00023284"/>
    </source>
</evidence>
<dbReference type="NCBIfam" id="TIGR02181">
    <property type="entry name" value="GRX_bact"/>
    <property type="match status" value="1"/>
</dbReference>
<dbReference type="OrthoDB" id="9814618at2"/>
<organism evidence="8 10">
    <name type="scientific">Iodobacter fluviatilis</name>
    <dbReference type="NCBI Taxonomy" id="537"/>
    <lineage>
        <taxon>Bacteria</taxon>
        <taxon>Pseudomonadati</taxon>
        <taxon>Pseudomonadota</taxon>
        <taxon>Betaproteobacteria</taxon>
        <taxon>Neisseriales</taxon>
        <taxon>Chitinibacteraceae</taxon>
        <taxon>Iodobacter</taxon>
    </lineage>
</organism>
<gene>
    <name evidence="8" type="primary">grxC_2</name>
    <name evidence="9" type="ORF">EV682_102322</name>
    <name evidence="8" type="ORF">NCTC11159_01847</name>
</gene>
<dbReference type="Pfam" id="PF00462">
    <property type="entry name" value="Glutaredoxin"/>
    <property type="match status" value="1"/>
</dbReference>